<dbReference type="InterPro" id="IPR046735">
    <property type="entry name" value="PA2779-like"/>
</dbReference>
<keyword evidence="1" id="KW-0812">Transmembrane</keyword>
<feature type="transmembrane region" description="Helical" evidence="1">
    <location>
        <begin position="99"/>
        <end position="125"/>
    </location>
</feature>
<dbReference type="Proteomes" id="UP000887222">
    <property type="component" value="Unassembled WGS sequence"/>
</dbReference>
<keyword evidence="4" id="KW-1185">Reference proteome</keyword>
<evidence type="ECO:0008006" key="5">
    <source>
        <dbReference type="Google" id="ProtNLM"/>
    </source>
</evidence>
<dbReference type="InterPro" id="IPR016924">
    <property type="entry name" value="UCP029543"/>
</dbReference>
<gene>
    <name evidence="3" type="ORF">NCCP691_17730</name>
</gene>
<proteinExistence type="predicted"/>
<dbReference type="EMBL" id="BPMK01000007">
    <property type="protein sequence ID" value="GIZ51759.1"/>
    <property type="molecule type" value="Genomic_DNA"/>
</dbReference>
<name>A0ABQ4Q3S3_9BURK</name>
<evidence type="ECO:0000256" key="1">
    <source>
        <dbReference type="SAM" id="Phobius"/>
    </source>
</evidence>
<organism evidence="3 4">
    <name type="scientific">Noviherbaspirillum aridicola</name>
    <dbReference type="NCBI Taxonomy" id="2849687"/>
    <lineage>
        <taxon>Bacteria</taxon>
        <taxon>Pseudomonadati</taxon>
        <taxon>Pseudomonadota</taxon>
        <taxon>Betaproteobacteria</taxon>
        <taxon>Burkholderiales</taxon>
        <taxon>Oxalobacteraceae</taxon>
        <taxon>Noviherbaspirillum</taxon>
    </lineage>
</organism>
<feature type="signal peptide" evidence="2">
    <location>
        <begin position="1"/>
        <end position="27"/>
    </location>
</feature>
<keyword evidence="2" id="KW-0732">Signal</keyword>
<dbReference type="PIRSF" id="PIRSF029543">
    <property type="entry name" value="UCP029543"/>
    <property type="match status" value="1"/>
</dbReference>
<evidence type="ECO:0000256" key="2">
    <source>
        <dbReference type="SAM" id="SignalP"/>
    </source>
</evidence>
<accession>A0ABQ4Q3S3</accession>
<dbReference type="NCBIfam" id="NF033919">
    <property type="entry name" value="PA2779_fam"/>
    <property type="match status" value="1"/>
</dbReference>
<evidence type="ECO:0000313" key="4">
    <source>
        <dbReference type="Proteomes" id="UP000887222"/>
    </source>
</evidence>
<keyword evidence="1" id="KW-1133">Transmembrane helix</keyword>
<comment type="caution">
    <text evidence="3">The sequence shown here is derived from an EMBL/GenBank/DDBJ whole genome shotgun (WGS) entry which is preliminary data.</text>
</comment>
<sequence>MPKLKRSTASLVTLALMLGGLAQPAGAAIVTTEQLVAAPSSAAGRARIAELLERPQVAQRLSALGVDADDARARVAALSDEEASALAAHLDSAPAGGDFFATLGLIVVLLVVTDLLGVTDIFPFINSVR</sequence>
<keyword evidence="1" id="KW-0472">Membrane</keyword>
<protein>
    <recommendedName>
        <fullName evidence="5">PA2779 family protein</fullName>
    </recommendedName>
</protein>
<evidence type="ECO:0000313" key="3">
    <source>
        <dbReference type="EMBL" id="GIZ51759.1"/>
    </source>
</evidence>
<feature type="chain" id="PRO_5045436452" description="PA2779 family protein" evidence="2">
    <location>
        <begin position="28"/>
        <end position="129"/>
    </location>
</feature>
<dbReference type="Pfam" id="PF20332">
    <property type="entry name" value="DUF6627"/>
    <property type="match status" value="1"/>
</dbReference>
<reference evidence="3 4" key="1">
    <citation type="journal article" date="2022" name="Int. J. Syst. Evol. Microbiol.">
        <title>Noviherbaspirillum aridicola sp. nov., isolated from an arid soil in Pakistan.</title>
        <authorList>
            <person name="Khan I.U."/>
            <person name="Saqib M."/>
            <person name="Amin A."/>
            <person name="Hussain F."/>
            <person name="Li L."/>
            <person name="Liu Y.H."/>
            <person name="Fang B.Z."/>
            <person name="Ahmed I."/>
            <person name="Li W.J."/>
        </authorList>
    </citation>
    <scope>NUCLEOTIDE SEQUENCE [LARGE SCALE GENOMIC DNA]</scope>
    <source>
        <strain evidence="3 4">NCCP-691</strain>
    </source>
</reference>